<evidence type="ECO:0000259" key="2">
    <source>
        <dbReference type="Pfam" id="PF20515"/>
    </source>
</evidence>
<dbReference type="InterPro" id="IPR046798">
    <property type="entry name" value="2OG-FeII_Oxy_6"/>
</dbReference>
<keyword evidence="4" id="KW-1185">Reference proteome</keyword>
<organism evidence="3 4">
    <name type="scientific">Austropuccinia psidii MF-1</name>
    <dbReference type="NCBI Taxonomy" id="1389203"/>
    <lineage>
        <taxon>Eukaryota</taxon>
        <taxon>Fungi</taxon>
        <taxon>Dikarya</taxon>
        <taxon>Basidiomycota</taxon>
        <taxon>Pucciniomycotina</taxon>
        <taxon>Pucciniomycetes</taxon>
        <taxon>Pucciniales</taxon>
        <taxon>Sphaerophragmiaceae</taxon>
        <taxon>Austropuccinia</taxon>
    </lineage>
</organism>
<dbReference type="AlphaFoldDB" id="A0A9Q3JP90"/>
<evidence type="ECO:0000313" key="3">
    <source>
        <dbReference type="EMBL" id="MBW0566858.1"/>
    </source>
</evidence>
<dbReference type="Pfam" id="PF20515">
    <property type="entry name" value="2OG-FeII_Oxy_6"/>
    <property type="match status" value="1"/>
</dbReference>
<evidence type="ECO:0000256" key="1">
    <source>
        <dbReference type="SAM" id="MobiDB-lite"/>
    </source>
</evidence>
<protein>
    <recommendedName>
        <fullName evidence="2">Tet-like 2OG-Fe(II) oxygenase domain-containing protein</fullName>
    </recommendedName>
</protein>
<sequence>MGRTISPVVNDYPLSKNDSSSNKKFNHSHRRFQIAQKLLTQILDHASRSRGQFSTVPVKPKPNRKNKLLLPSRNETSNPSIVFNSKNHEPLFIYHFHPFHNPYTIFTSLNQIIISLYKLAQNCPHIKSNSDLIDGHMKGVGFFCGSDSGKSLGVYDRKTTLNQEKFEADNEEWMTLSRFENFVSSSIQILSMSASHENNDIMQEAQLPEWHEGEWNPKFHQNLQSFSNVIITANGFHNCVHQDVKDMNTWTYGLFTFFDKSAIQPIPSPIRSCGYGLSFPEYSTLLDFSCKQGIIEILWKTSTTLHQTTEPPPIFDELPTITHIGFSFQINSKLYSRAKSLIFMDPITQKEKTYGSQERIQN</sequence>
<reference evidence="3" key="1">
    <citation type="submission" date="2021-03" db="EMBL/GenBank/DDBJ databases">
        <title>Draft genome sequence of rust myrtle Austropuccinia psidii MF-1, a brazilian biotype.</title>
        <authorList>
            <person name="Quecine M.C."/>
            <person name="Pachon D.M.R."/>
            <person name="Bonatelli M.L."/>
            <person name="Correr F.H."/>
            <person name="Franceschini L.M."/>
            <person name="Leite T.F."/>
            <person name="Margarido G.R.A."/>
            <person name="Almeida C.A."/>
            <person name="Ferrarezi J.A."/>
            <person name="Labate C.A."/>
        </authorList>
    </citation>
    <scope>NUCLEOTIDE SEQUENCE</scope>
    <source>
        <strain evidence="3">MF-1</strain>
    </source>
</reference>
<proteinExistence type="predicted"/>
<comment type="caution">
    <text evidence="3">The sequence shown here is derived from an EMBL/GenBank/DDBJ whole genome shotgun (WGS) entry which is preliminary data.</text>
</comment>
<gene>
    <name evidence="3" type="ORF">O181_106573</name>
</gene>
<feature type="region of interest" description="Disordered" evidence="1">
    <location>
        <begin position="50"/>
        <end position="72"/>
    </location>
</feature>
<dbReference type="Proteomes" id="UP000765509">
    <property type="component" value="Unassembled WGS sequence"/>
</dbReference>
<dbReference type="EMBL" id="AVOT02079810">
    <property type="protein sequence ID" value="MBW0566858.1"/>
    <property type="molecule type" value="Genomic_DNA"/>
</dbReference>
<name>A0A9Q3JP90_9BASI</name>
<evidence type="ECO:0000313" key="4">
    <source>
        <dbReference type="Proteomes" id="UP000765509"/>
    </source>
</evidence>
<dbReference type="OrthoDB" id="3132747at2759"/>
<accession>A0A9Q3JP90</accession>
<feature type="region of interest" description="Disordered" evidence="1">
    <location>
        <begin position="1"/>
        <end position="27"/>
    </location>
</feature>
<feature type="domain" description="Tet-like 2OG-Fe(II) oxygenase" evidence="2">
    <location>
        <begin position="121"/>
        <end position="310"/>
    </location>
</feature>